<gene>
    <name evidence="1" type="ORF">P9485_09335</name>
</gene>
<dbReference type="RefSeq" id="WP_328071077.1">
    <property type="nucleotide sequence ID" value="NZ_JARTIK010000004.1"/>
</dbReference>
<name>A0ABU6PAS3_9BACI</name>
<evidence type="ECO:0000313" key="2">
    <source>
        <dbReference type="Proteomes" id="UP001336122"/>
    </source>
</evidence>
<accession>A0ABU6PAS3</accession>
<organism evidence="1 2">
    <name type="scientific">Bacillus nitratireducens</name>
    <dbReference type="NCBI Taxonomy" id="2026193"/>
    <lineage>
        <taxon>Bacteria</taxon>
        <taxon>Bacillati</taxon>
        <taxon>Bacillota</taxon>
        <taxon>Bacilli</taxon>
        <taxon>Bacillales</taxon>
        <taxon>Bacillaceae</taxon>
        <taxon>Bacillus</taxon>
        <taxon>Bacillus cereus group</taxon>
    </lineage>
</organism>
<dbReference type="EMBL" id="JARTIK010000004">
    <property type="protein sequence ID" value="MED4678058.1"/>
    <property type="molecule type" value="Genomic_DNA"/>
</dbReference>
<proteinExistence type="predicted"/>
<protein>
    <submittedName>
        <fullName evidence="1">Uncharacterized protein</fullName>
    </submittedName>
</protein>
<reference evidence="1 2" key="1">
    <citation type="submission" date="2023-03" db="EMBL/GenBank/DDBJ databases">
        <title>Bacillus Genome Sequencing.</title>
        <authorList>
            <person name="Dunlap C."/>
        </authorList>
    </citation>
    <scope>NUCLEOTIDE SEQUENCE [LARGE SCALE GENOMIC DNA]</scope>
    <source>
        <strain evidence="1 2">NRS-319</strain>
    </source>
</reference>
<keyword evidence="2" id="KW-1185">Reference proteome</keyword>
<sequence length="42" mass="4807">MKKVKGGLLEKIQTFITKTPYEVQEITKAENQLNQLIETATK</sequence>
<comment type="caution">
    <text evidence="1">The sequence shown here is derived from an EMBL/GenBank/DDBJ whole genome shotgun (WGS) entry which is preliminary data.</text>
</comment>
<dbReference type="Proteomes" id="UP001336122">
    <property type="component" value="Unassembled WGS sequence"/>
</dbReference>
<evidence type="ECO:0000313" key="1">
    <source>
        <dbReference type="EMBL" id="MED4678058.1"/>
    </source>
</evidence>